<reference evidence="2" key="3">
    <citation type="submission" date="2024-02" db="EMBL/GenBank/DDBJ databases">
        <title>Comparative genomics of Cryptococcus and Kwoniella reveals pathogenesis evolution and contrasting modes of karyotype evolution via chromosome fusion or intercentromeric recombination.</title>
        <authorList>
            <person name="Coelho M.A."/>
            <person name="David-Palma M."/>
            <person name="Shea T."/>
            <person name="Bowers K."/>
            <person name="McGinley-Smith S."/>
            <person name="Mohammad A.W."/>
            <person name="Gnirke A."/>
            <person name="Yurkov A.M."/>
            <person name="Nowrousian M."/>
            <person name="Sun S."/>
            <person name="Cuomo C.A."/>
            <person name="Heitman J."/>
        </authorList>
    </citation>
    <scope>NUCLEOTIDE SEQUENCE</scope>
    <source>
        <strain evidence="2">CBS 10117</strain>
    </source>
</reference>
<gene>
    <name evidence="1" type="ORF">I303_06525</name>
    <name evidence="2" type="ORF">I303_107123</name>
</gene>
<dbReference type="VEuPathDB" id="FungiDB:I303_06525"/>
<evidence type="ECO:0000313" key="3">
    <source>
        <dbReference type="Proteomes" id="UP000078595"/>
    </source>
</evidence>
<organism evidence="1">
    <name type="scientific">Kwoniella dejecticola CBS 10117</name>
    <dbReference type="NCBI Taxonomy" id="1296121"/>
    <lineage>
        <taxon>Eukaryota</taxon>
        <taxon>Fungi</taxon>
        <taxon>Dikarya</taxon>
        <taxon>Basidiomycota</taxon>
        <taxon>Agaricomycotina</taxon>
        <taxon>Tremellomycetes</taxon>
        <taxon>Tremellales</taxon>
        <taxon>Cryptococcaceae</taxon>
        <taxon>Kwoniella</taxon>
    </lineage>
</organism>
<protein>
    <submittedName>
        <fullName evidence="1">Uncharacterized protein</fullName>
    </submittedName>
</protein>
<dbReference type="EMBL" id="KI894034">
    <property type="protein sequence ID" value="OBR82967.1"/>
    <property type="molecule type" value="Genomic_DNA"/>
</dbReference>
<evidence type="ECO:0000313" key="1">
    <source>
        <dbReference type="EMBL" id="OBR82967.1"/>
    </source>
</evidence>
<accession>A0A1A5ZYT5</accession>
<dbReference type="OrthoDB" id="2564533at2759"/>
<dbReference type="GeneID" id="28970224"/>
<name>A0A1A5ZYT5_9TREE</name>
<proteinExistence type="predicted"/>
<reference evidence="1" key="1">
    <citation type="submission" date="2013-07" db="EMBL/GenBank/DDBJ databases">
        <title>The Genome Sequence of Cryptococcus dejecticola CBS10117.</title>
        <authorList>
            <consortium name="The Broad Institute Genome Sequencing Platform"/>
            <person name="Cuomo C."/>
            <person name="Litvintseva A."/>
            <person name="Chen Y."/>
            <person name="Heitman J."/>
            <person name="Sun S."/>
            <person name="Springer D."/>
            <person name="Dromer F."/>
            <person name="Young S.K."/>
            <person name="Zeng Q."/>
            <person name="Gargeya S."/>
            <person name="Fitzgerald M."/>
            <person name="Abouelleil A."/>
            <person name="Alvarado L."/>
            <person name="Berlin A.M."/>
            <person name="Chapman S.B."/>
            <person name="Dewar J."/>
            <person name="Goldberg J."/>
            <person name="Griggs A."/>
            <person name="Gujja S."/>
            <person name="Hansen M."/>
            <person name="Howarth C."/>
            <person name="Imamovic A."/>
            <person name="Larimer J."/>
            <person name="McCowan C."/>
            <person name="Murphy C."/>
            <person name="Pearson M."/>
            <person name="Priest M."/>
            <person name="Roberts A."/>
            <person name="Saif S."/>
            <person name="Shea T."/>
            <person name="Sykes S."/>
            <person name="Wortman J."/>
            <person name="Nusbaum C."/>
            <person name="Birren B."/>
        </authorList>
    </citation>
    <scope>NUCLEOTIDE SEQUENCE [LARGE SCALE GENOMIC DNA]</scope>
    <source>
        <strain evidence="1">CBS 10117</strain>
    </source>
</reference>
<sequence>MPPTFLDLDDEIILQIGDILHRDNEVPLPSFEPHWAGFEHSINPEIQKDSLSLRATCSRIKGLLSVKDLHIVTRQWSDIVLWNQECPSTVKQAVKRAIIDIPPEVGPLYYHWDEDHDLQEKDYEQILSVWTTLITFLSGLISLEELIIIESPLCRHFPSINIREHCLIPLDDILPALKSLAIECACMDCSAELPRLLIPTIPELQHLKIVHTYFEHLTSISANEEWLSRHPDKAFIPVETLAVKHRPNDVDPTNERPVMEDVLTCFPGIEELYITGHTEENNTPPQPTFILGATRKPADGLGEERWRFKPISEVEFDENGCYDWDVSTSGEDGEWLLTLDSLGAFKQLEVLDGVIEIVLPTRTGRLPEEGYSAGGTEYMSQRDDARSCFLQRETSVEEMIEAMRAAAREMVDHVPSLRKGYFWQWPYSEQDGEAELKWKRWTWTVSQGGRIEVDMNMEEIAVDNTKSLDGEQLRN</sequence>
<dbReference type="RefSeq" id="XP_018260809.1">
    <property type="nucleotide sequence ID" value="XM_018409806.1"/>
</dbReference>
<evidence type="ECO:0000313" key="2">
    <source>
        <dbReference type="EMBL" id="WWC64513.1"/>
    </source>
</evidence>
<keyword evidence="3" id="KW-1185">Reference proteome</keyword>
<reference evidence="2" key="2">
    <citation type="submission" date="2013-07" db="EMBL/GenBank/DDBJ databases">
        <authorList>
            <consortium name="The Broad Institute Genome Sequencing Platform"/>
            <person name="Cuomo C."/>
            <person name="Litvintseva A."/>
            <person name="Chen Y."/>
            <person name="Heitman J."/>
            <person name="Sun S."/>
            <person name="Springer D."/>
            <person name="Dromer F."/>
            <person name="Young S.K."/>
            <person name="Zeng Q."/>
            <person name="Gargeya S."/>
            <person name="Fitzgerald M."/>
            <person name="Abouelleil A."/>
            <person name="Alvarado L."/>
            <person name="Berlin A.M."/>
            <person name="Chapman S.B."/>
            <person name="Dewar J."/>
            <person name="Goldberg J."/>
            <person name="Griggs A."/>
            <person name="Gujja S."/>
            <person name="Hansen M."/>
            <person name="Howarth C."/>
            <person name="Imamovic A."/>
            <person name="Larimer J."/>
            <person name="McCowan C."/>
            <person name="Murphy C."/>
            <person name="Pearson M."/>
            <person name="Priest M."/>
            <person name="Roberts A."/>
            <person name="Saif S."/>
            <person name="Shea T."/>
            <person name="Sykes S."/>
            <person name="Wortman J."/>
            <person name="Nusbaum C."/>
            <person name="Birren B."/>
        </authorList>
    </citation>
    <scope>NUCLEOTIDE SEQUENCE</scope>
    <source>
        <strain evidence="2">CBS 10117</strain>
    </source>
</reference>
<dbReference type="KEGG" id="kdj:28970224"/>
<dbReference type="Proteomes" id="UP000078595">
    <property type="component" value="Chromosome 9"/>
</dbReference>
<dbReference type="EMBL" id="CP144538">
    <property type="protein sequence ID" value="WWC64513.1"/>
    <property type="molecule type" value="Genomic_DNA"/>
</dbReference>
<dbReference type="AlphaFoldDB" id="A0A1A5ZYT5"/>